<dbReference type="InterPro" id="IPR027443">
    <property type="entry name" value="IPNS-like_sf"/>
</dbReference>
<gene>
    <name evidence="3" type="ORF">WJX72_010222</name>
</gene>
<dbReference type="EMBL" id="JALJOR010000001">
    <property type="protein sequence ID" value="KAK9830192.1"/>
    <property type="molecule type" value="Genomic_DNA"/>
</dbReference>
<dbReference type="InterPro" id="IPR026992">
    <property type="entry name" value="DIOX_N"/>
</dbReference>
<feature type="region of interest" description="Disordered" evidence="1">
    <location>
        <begin position="86"/>
        <end position="105"/>
    </location>
</feature>
<proteinExistence type="predicted"/>
<dbReference type="PANTHER" id="PTHR48420:SF1">
    <property type="entry name" value="NON-HAEM DIOXYGENASE N-TERMINAL DOMAIN-CONTAINING PROTEIN"/>
    <property type="match status" value="1"/>
</dbReference>
<comment type="caution">
    <text evidence="3">The sequence shown here is derived from an EMBL/GenBank/DDBJ whole genome shotgun (WGS) entry which is preliminary data.</text>
</comment>
<evidence type="ECO:0000313" key="4">
    <source>
        <dbReference type="Proteomes" id="UP001489004"/>
    </source>
</evidence>
<feature type="domain" description="Non-haem dioxygenase N-terminal" evidence="2">
    <location>
        <begin position="7"/>
        <end position="129"/>
    </location>
</feature>
<evidence type="ECO:0000256" key="1">
    <source>
        <dbReference type="SAM" id="MobiDB-lite"/>
    </source>
</evidence>
<reference evidence="3 4" key="1">
    <citation type="journal article" date="2024" name="Nat. Commun.">
        <title>Phylogenomics reveals the evolutionary origins of lichenization in chlorophyte algae.</title>
        <authorList>
            <person name="Puginier C."/>
            <person name="Libourel C."/>
            <person name="Otte J."/>
            <person name="Skaloud P."/>
            <person name="Haon M."/>
            <person name="Grisel S."/>
            <person name="Petersen M."/>
            <person name="Berrin J.G."/>
            <person name="Delaux P.M."/>
            <person name="Dal Grande F."/>
            <person name="Keller J."/>
        </authorList>
    </citation>
    <scope>NUCLEOTIDE SEQUENCE [LARGE SCALE GENOMIC DNA]</scope>
    <source>
        <strain evidence="3 4">SAG 2043</strain>
    </source>
</reference>
<keyword evidence="4" id="KW-1185">Reference proteome</keyword>
<name>A0AAW1R9Z1_9CHLO</name>
<protein>
    <recommendedName>
        <fullName evidence="2">Non-haem dioxygenase N-terminal domain-containing protein</fullName>
    </recommendedName>
</protein>
<accession>A0AAW1R9Z1</accession>
<dbReference type="Gene3D" id="2.60.120.330">
    <property type="entry name" value="B-lactam Antibiotic, Isopenicillin N Synthase, Chain"/>
    <property type="match status" value="1"/>
</dbReference>
<evidence type="ECO:0000259" key="2">
    <source>
        <dbReference type="Pfam" id="PF14226"/>
    </source>
</evidence>
<dbReference type="SUPFAM" id="SSF51197">
    <property type="entry name" value="Clavaminate synthase-like"/>
    <property type="match status" value="1"/>
</dbReference>
<dbReference type="PANTHER" id="PTHR48420">
    <property type="entry name" value="NON-HAEM DIOXYGENASE N-TERMINAL DOMAIN-CONTAINING PROTEIN"/>
    <property type="match status" value="1"/>
</dbReference>
<evidence type="ECO:0000313" key="3">
    <source>
        <dbReference type="EMBL" id="KAK9830192.1"/>
    </source>
</evidence>
<dbReference type="Pfam" id="PF14226">
    <property type="entry name" value="DIOX_N"/>
    <property type="match status" value="1"/>
</dbReference>
<dbReference type="AlphaFoldDB" id="A0AAW1R9Z1"/>
<sequence>MAQVVTLDYQQLTDPGADLLDEIEKAYGPSGLGILTVANVPGLPALRQRLLPLAQRFAELPEEAKRRCEDPDSLYNFGWSHGVESLQDGRPDRNKGSYYANPLHDRPTEDAQLMRSYPMYCRPNVWPNENLPELEPAFRELGRLIIDIGLLLTRHCDRYAQSKNPRIPPGRLEAAIGSSPCPKGRLLHYFPATSADDASASWCGWHTDHGSLTGLMAAMYMKDGKVVPGPDERAGLHIRDREGQVVRVRIPADHIAYQMGEAMQVPSGGLLRATPHYVQAPTSAAALGVSRNTFAVFMQPRWDEPMDLPPCDHSTVSAADMGVARQPSAWLPGAFGPEFCDTRP</sequence>
<organism evidence="3 4">
    <name type="scientific">[Myrmecia] bisecta</name>
    <dbReference type="NCBI Taxonomy" id="41462"/>
    <lineage>
        <taxon>Eukaryota</taxon>
        <taxon>Viridiplantae</taxon>
        <taxon>Chlorophyta</taxon>
        <taxon>core chlorophytes</taxon>
        <taxon>Trebouxiophyceae</taxon>
        <taxon>Trebouxiales</taxon>
        <taxon>Trebouxiaceae</taxon>
        <taxon>Myrmecia</taxon>
    </lineage>
</organism>
<dbReference type="Proteomes" id="UP001489004">
    <property type="component" value="Unassembled WGS sequence"/>
</dbReference>